<name>A0A0C4YMH2_9BURK</name>
<evidence type="ECO:0000313" key="1">
    <source>
        <dbReference type="EMBL" id="AJG24208.1"/>
    </source>
</evidence>
<proteinExistence type="predicted"/>
<dbReference type="Proteomes" id="UP000031843">
    <property type="component" value="Chromosome secondary"/>
</dbReference>
<dbReference type="RefSeq" id="WP_158408334.1">
    <property type="nucleotide sequence ID" value="NZ_CP010537.1"/>
</dbReference>
<protein>
    <submittedName>
        <fullName evidence="1">Uncharacterized protein</fullName>
    </submittedName>
</protein>
<dbReference type="EMBL" id="CP010537">
    <property type="protein sequence ID" value="AJG24208.1"/>
    <property type="molecule type" value="Genomic_DNA"/>
</dbReference>
<evidence type="ECO:0000313" key="2">
    <source>
        <dbReference type="Proteomes" id="UP000031843"/>
    </source>
</evidence>
<accession>A0A0C4YMH2</accession>
<sequence length="45" mass="4940">MEATITFAGYLLAFLLALVLGARSVNRHHPALRQELPVAAEPQRP</sequence>
<reference evidence="1 2" key="1">
    <citation type="journal article" date="2015" name="Genome Announc.">
        <title>Complete Genome Sequence of Cupriavidus basilensis 4G11, Isolated from the Oak Ridge Field Research Center Site.</title>
        <authorList>
            <person name="Ray J."/>
            <person name="Waters R.J."/>
            <person name="Skerker J.M."/>
            <person name="Kuehl J.V."/>
            <person name="Price M.N."/>
            <person name="Huang J."/>
            <person name="Chakraborty R."/>
            <person name="Arkin A.P."/>
            <person name="Deutschbauer A."/>
        </authorList>
    </citation>
    <scope>NUCLEOTIDE SEQUENCE [LARGE SCALE GENOMIC DNA]</scope>
    <source>
        <strain evidence="1">4G11</strain>
    </source>
</reference>
<gene>
    <name evidence="1" type="ORF">RR42_s2626</name>
</gene>
<keyword evidence="2" id="KW-1185">Reference proteome</keyword>
<organism evidence="1 2">
    <name type="scientific">Cupriavidus basilensis</name>
    <dbReference type="NCBI Taxonomy" id="68895"/>
    <lineage>
        <taxon>Bacteria</taxon>
        <taxon>Pseudomonadati</taxon>
        <taxon>Pseudomonadota</taxon>
        <taxon>Betaproteobacteria</taxon>
        <taxon>Burkholderiales</taxon>
        <taxon>Burkholderiaceae</taxon>
        <taxon>Cupriavidus</taxon>
    </lineage>
</organism>
<dbReference type="KEGG" id="cbw:RR42_s2626"/>
<dbReference type="AlphaFoldDB" id="A0A0C4YMH2"/>
<dbReference type="STRING" id="68895.RR42_s2626"/>